<dbReference type="AlphaFoldDB" id="A0A368G2F9"/>
<evidence type="ECO:0000313" key="3">
    <source>
        <dbReference type="Proteomes" id="UP000252519"/>
    </source>
</evidence>
<organism evidence="2 3">
    <name type="scientific">Ancylostoma caninum</name>
    <name type="common">Dog hookworm</name>
    <dbReference type="NCBI Taxonomy" id="29170"/>
    <lineage>
        <taxon>Eukaryota</taxon>
        <taxon>Metazoa</taxon>
        <taxon>Ecdysozoa</taxon>
        <taxon>Nematoda</taxon>
        <taxon>Chromadorea</taxon>
        <taxon>Rhabditida</taxon>
        <taxon>Rhabditina</taxon>
        <taxon>Rhabditomorpha</taxon>
        <taxon>Strongyloidea</taxon>
        <taxon>Ancylostomatidae</taxon>
        <taxon>Ancylostomatinae</taxon>
        <taxon>Ancylostoma</taxon>
    </lineage>
</organism>
<protein>
    <submittedName>
        <fullName evidence="2">Uncharacterized protein</fullName>
    </submittedName>
</protein>
<proteinExistence type="predicted"/>
<evidence type="ECO:0000313" key="2">
    <source>
        <dbReference type="EMBL" id="RCN38616.1"/>
    </source>
</evidence>
<feature type="region of interest" description="Disordered" evidence="1">
    <location>
        <begin position="52"/>
        <end position="71"/>
    </location>
</feature>
<keyword evidence="3" id="KW-1185">Reference proteome</keyword>
<accession>A0A368G2F9</accession>
<dbReference type="Proteomes" id="UP000252519">
    <property type="component" value="Unassembled WGS sequence"/>
</dbReference>
<dbReference type="EMBL" id="JOJR01000386">
    <property type="protein sequence ID" value="RCN38616.1"/>
    <property type="molecule type" value="Genomic_DNA"/>
</dbReference>
<sequence>MVGNNDGLKNVERGWTSLLKAPNSSHLTLQNGNADDHCKTDLHPARIDYLDSSNNNSSTTSNTCCNSGSSSTTITPKEHVTALGKPISKVGPLVAPRSQAPGVINAQIQESKVNVSLIILVLSSSSYIILSHRDLM</sequence>
<gene>
    <name evidence="2" type="ORF">ANCCAN_15463</name>
</gene>
<reference evidence="2 3" key="1">
    <citation type="submission" date="2014-10" db="EMBL/GenBank/DDBJ databases">
        <title>Draft genome of the hookworm Ancylostoma caninum.</title>
        <authorList>
            <person name="Mitreva M."/>
        </authorList>
    </citation>
    <scope>NUCLEOTIDE SEQUENCE [LARGE SCALE GENOMIC DNA]</scope>
    <source>
        <strain evidence="2 3">Baltimore</strain>
    </source>
</reference>
<comment type="caution">
    <text evidence="2">The sequence shown here is derived from an EMBL/GenBank/DDBJ whole genome shotgun (WGS) entry which is preliminary data.</text>
</comment>
<name>A0A368G2F9_ANCCA</name>
<evidence type="ECO:0000256" key="1">
    <source>
        <dbReference type="SAM" id="MobiDB-lite"/>
    </source>
</evidence>